<dbReference type="Proteomes" id="UP000595847">
    <property type="component" value="Chromosome"/>
</dbReference>
<dbReference type="EMBL" id="CP073708">
    <property type="protein sequence ID" value="QUO42541.1"/>
    <property type="molecule type" value="Genomic_DNA"/>
</dbReference>
<proteinExistence type="predicted"/>
<organism evidence="1 3">
    <name type="scientific">Brevibacillus composti</name>
    <dbReference type="NCBI Taxonomy" id="2796470"/>
    <lineage>
        <taxon>Bacteria</taxon>
        <taxon>Bacillati</taxon>
        <taxon>Bacillota</taxon>
        <taxon>Bacilli</taxon>
        <taxon>Bacillales</taxon>
        <taxon>Paenibacillaceae</taxon>
        <taxon>Brevibacillus</taxon>
    </lineage>
</organism>
<evidence type="ECO:0000313" key="2">
    <source>
        <dbReference type="EMBL" id="QUO42541.1"/>
    </source>
</evidence>
<accession>A0A7T5EMV4</accession>
<evidence type="ECO:0000313" key="4">
    <source>
        <dbReference type="Proteomes" id="UP000677234"/>
    </source>
</evidence>
<evidence type="ECO:0000313" key="3">
    <source>
        <dbReference type="Proteomes" id="UP000595847"/>
    </source>
</evidence>
<dbReference type="Proteomes" id="UP000677234">
    <property type="component" value="Chromosome"/>
</dbReference>
<name>A0A7T5EMV4_9BACL</name>
<keyword evidence="4" id="KW-1185">Reference proteome</keyword>
<dbReference type="RefSeq" id="WP_198829040.1">
    <property type="nucleotide sequence ID" value="NZ_CP066308.1"/>
</dbReference>
<dbReference type="AlphaFoldDB" id="A0A7T5EMV4"/>
<sequence>MIVAIHQPNLFPWLGFFDKMARADLFILLDHVQFTRRGYQNRVQLKGPQGLQWLTVPVKSKGLYQQLTCDVEINGEAGDWRQAHLKTLERLYRGAPGYAELIPAVADLYHSPQTRLVDLTIPAIEWIKSRLEIDTPIRLASDLPVAGTRSAFDRLE</sequence>
<protein>
    <submittedName>
        <fullName evidence="1">WbqC family protein</fullName>
    </submittedName>
</protein>
<dbReference type="InterPro" id="IPR014985">
    <property type="entry name" value="WbqC"/>
</dbReference>
<dbReference type="Pfam" id="PF08889">
    <property type="entry name" value="WbqC"/>
    <property type="match status" value="1"/>
</dbReference>
<reference evidence="2" key="2">
    <citation type="submission" date="2021-04" db="EMBL/GenBank/DDBJ databases">
        <title>Brevibacillus composti FJAT-54423, complete genome.</title>
        <authorList>
            <person name="Tang R."/>
        </authorList>
    </citation>
    <scope>NUCLEOTIDE SEQUENCE</scope>
    <source>
        <strain evidence="2">FJAT-54424</strain>
    </source>
</reference>
<reference evidence="1 3" key="1">
    <citation type="submission" date="2020-12" db="EMBL/GenBank/DDBJ databases">
        <title>strain FJAT-54423T represents a novel species of the genus Brevibacillus.</title>
        <authorList>
            <person name="Tang R."/>
        </authorList>
    </citation>
    <scope>NUCLEOTIDE SEQUENCE [LARGE SCALE GENOMIC DNA]</scope>
    <source>
        <strain evidence="1 3">FJAT-54423</strain>
    </source>
</reference>
<gene>
    <name evidence="1" type="ORF">JD108_06295</name>
    <name evidence="2" type="ORF">KDJ56_05975</name>
</gene>
<dbReference type="KEGG" id="bcop:JD108_06295"/>
<dbReference type="EMBL" id="CP066308">
    <property type="protein sequence ID" value="QQE75515.1"/>
    <property type="molecule type" value="Genomic_DNA"/>
</dbReference>
<evidence type="ECO:0000313" key="1">
    <source>
        <dbReference type="EMBL" id="QQE75515.1"/>
    </source>
</evidence>